<dbReference type="GO" id="GO:0035657">
    <property type="term" value="C:eRF1 methyltransferase complex"/>
    <property type="evidence" value="ECO:0007669"/>
    <property type="project" value="TreeGrafter"/>
</dbReference>
<proteinExistence type="predicted"/>
<evidence type="ECO:0000256" key="3">
    <source>
        <dbReference type="ARBA" id="ARBA00022691"/>
    </source>
</evidence>
<evidence type="ECO:0000313" key="5">
    <source>
        <dbReference type="Proteomes" id="UP000823749"/>
    </source>
</evidence>
<dbReference type="GO" id="GO:0032259">
    <property type="term" value="P:methylation"/>
    <property type="evidence" value="ECO:0007669"/>
    <property type="project" value="UniProtKB-KW"/>
</dbReference>
<dbReference type="PANTHER" id="PTHR45875:SF1">
    <property type="entry name" value="METHYLTRANSFERASE N6AMT1"/>
    <property type="match status" value="1"/>
</dbReference>
<dbReference type="GO" id="GO:0008757">
    <property type="term" value="F:S-adenosylmethionine-dependent methyltransferase activity"/>
    <property type="evidence" value="ECO:0007669"/>
    <property type="project" value="TreeGrafter"/>
</dbReference>
<organism evidence="4 5">
    <name type="scientific">Rhododendron griersonianum</name>
    <dbReference type="NCBI Taxonomy" id="479676"/>
    <lineage>
        <taxon>Eukaryota</taxon>
        <taxon>Viridiplantae</taxon>
        <taxon>Streptophyta</taxon>
        <taxon>Embryophyta</taxon>
        <taxon>Tracheophyta</taxon>
        <taxon>Spermatophyta</taxon>
        <taxon>Magnoliopsida</taxon>
        <taxon>eudicotyledons</taxon>
        <taxon>Gunneridae</taxon>
        <taxon>Pentapetalae</taxon>
        <taxon>asterids</taxon>
        <taxon>Ericales</taxon>
        <taxon>Ericaceae</taxon>
        <taxon>Ericoideae</taxon>
        <taxon>Rhodoreae</taxon>
        <taxon>Rhododendron</taxon>
    </lineage>
</organism>
<dbReference type="PANTHER" id="PTHR45875">
    <property type="entry name" value="METHYLTRANSFERASE N6AMT1"/>
    <property type="match status" value="1"/>
</dbReference>
<gene>
    <name evidence="4" type="ORF">RHGRI_006601</name>
</gene>
<accession>A0AAV6KV44</accession>
<reference evidence="4" key="1">
    <citation type="submission" date="2020-08" db="EMBL/GenBank/DDBJ databases">
        <title>Plant Genome Project.</title>
        <authorList>
            <person name="Zhang R.-G."/>
        </authorList>
    </citation>
    <scope>NUCLEOTIDE SEQUENCE</scope>
    <source>
        <strain evidence="4">WSP0</strain>
        <tissue evidence="4">Leaf</tissue>
    </source>
</reference>
<evidence type="ECO:0000256" key="1">
    <source>
        <dbReference type="ARBA" id="ARBA00022603"/>
    </source>
</evidence>
<comment type="caution">
    <text evidence="4">The sequence shown here is derived from an EMBL/GenBank/DDBJ whole genome shotgun (WGS) entry which is preliminary data.</text>
</comment>
<sequence>MMGLPRLGLGGENGRCVIDKILHVADKLLSGRGWLYMVTLTANNPSEICLQMRDNGYASRIVVQRSTEEESLHVIKFWRDSDDRLQANEVGAANKTGPARIFESLLS</sequence>
<dbReference type="Gene3D" id="3.40.50.150">
    <property type="entry name" value="Vaccinia Virus protein VP39"/>
    <property type="match status" value="1"/>
</dbReference>
<protein>
    <submittedName>
        <fullName evidence="4">Uncharacterized protein</fullName>
    </submittedName>
</protein>
<evidence type="ECO:0000256" key="2">
    <source>
        <dbReference type="ARBA" id="ARBA00022679"/>
    </source>
</evidence>
<dbReference type="EMBL" id="JACTNZ010000003">
    <property type="protein sequence ID" value="KAG5556017.1"/>
    <property type="molecule type" value="Genomic_DNA"/>
</dbReference>
<keyword evidence="3" id="KW-0949">S-adenosyl-L-methionine</keyword>
<dbReference type="Proteomes" id="UP000823749">
    <property type="component" value="Chromosome 3"/>
</dbReference>
<dbReference type="AlphaFoldDB" id="A0AAV6KV44"/>
<keyword evidence="1" id="KW-0489">Methyltransferase</keyword>
<dbReference type="InterPro" id="IPR052190">
    <property type="entry name" value="Euk-Arch_PrmC-MTase"/>
</dbReference>
<evidence type="ECO:0000313" key="4">
    <source>
        <dbReference type="EMBL" id="KAG5556017.1"/>
    </source>
</evidence>
<keyword evidence="5" id="KW-1185">Reference proteome</keyword>
<dbReference type="GO" id="GO:0008276">
    <property type="term" value="F:protein methyltransferase activity"/>
    <property type="evidence" value="ECO:0007669"/>
    <property type="project" value="TreeGrafter"/>
</dbReference>
<name>A0AAV6KV44_9ERIC</name>
<keyword evidence="2" id="KW-0808">Transferase</keyword>
<dbReference type="InterPro" id="IPR029063">
    <property type="entry name" value="SAM-dependent_MTases_sf"/>
</dbReference>